<evidence type="ECO:0000256" key="3">
    <source>
        <dbReference type="ARBA" id="ARBA00023163"/>
    </source>
</evidence>
<comment type="caution">
    <text evidence="5">The sequence shown here is derived from an EMBL/GenBank/DDBJ whole genome shotgun (WGS) entry which is preliminary data.</text>
</comment>
<dbReference type="PANTHER" id="PTHR43280:SF28">
    <property type="entry name" value="HTH-TYPE TRANSCRIPTIONAL ACTIVATOR RHAS"/>
    <property type="match status" value="1"/>
</dbReference>
<reference evidence="5 6" key="1">
    <citation type="submission" date="2009-01" db="EMBL/GenBank/DDBJ databases">
        <authorList>
            <person name="Qin X."/>
            <person name="Bachman B."/>
            <person name="Battles P."/>
            <person name="Bell A."/>
            <person name="Bess C."/>
            <person name="Bickham C."/>
            <person name="Chaboub L."/>
            <person name="Chen D."/>
            <person name="Coyle M."/>
            <person name="Deiros D.R."/>
            <person name="Dinh H."/>
            <person name="Forbes L."/>
            <person name="Fowler G."/>
            <person name="Francisco L."/>
            <person name="Fu Q."/>
            <person name="Gubbala S."/>
            <person name="Hale W."/>
            <person name="Han Y."/>
            <person name="Hemphill L."/>
            <person name="Highlander S.K."/>
            <person name="Hirani K."/>
            <person name="Hogues M."/>
            <person name="Jackson L."/>
            <person name="Jakkamsetti A."/>
            <person name="Javaid M."/>
            <person name="Jiang H."/>
            <person name="Korchina V."/>
            <person name="Kovar C."/>
            <person name="Lara F."/>
            <person name="Lee S."/>
            <person name="Mata R."/>
            <person name="Mathew T."/>
            <person name="Moen C."/>
            <person name="Morales K."/>
            <person name="Munidasa M."/>
            <person name="Nazareth L."/>
            <person name="Ngo R."/>
            <person name="Nguyen L."/>
            <person name="Okwuonu G."/>
            <person name="Ongeri F."/>
            <person name="Patil S."/>
            <person name="Petrosino J."/>
            <person name="Pham C."/>
            <person name="Pham P."/>
            <person name="Pu L.-L."/>
            <person name="Puazo M."/>
            <person name="Raj R."/>
            <person name="Reid J."/>
            <person name="Rouhana J."/>
            <person name="Saada N."/>
            <person name="Shang Y."/>
            <person name="Simmons D."/>
            <person name="Thornton R."/>
            <person name="Warren J."/>
            <person name="Weissenberger G."/>
            <person name="Zhang J."/>
            <person name="Zhang L."/>
            <person name="Zhou C."/>
            <person name="Zhu D."/>
            <person name="Muzny D."/>
            <person name="Worley K."/>
            <person name="Gibbs R."/>
        </authorList>
    </citation>
    <scope>NUCLEOTIDE SEQUENCE [LARGE SCALE GENOMIC DNA]</scope>
    <source>
        <strain evidence="5 6">DSM 16047</strain>
    </source>
</reference>
<dbReference type="GO" id="GO:0043565">
    <property type="term" value="F:sequence-specific DNA binding"/>
    <property type="evidence" value="ECO:0007669"/>
    <property type="project" value="InterPro"/>
</dbReference>
<dbReference type="SUPFAM" id="SSF46689">
    <property type="entry name" value="Homeodomain-like"/>
    <property type="match status" value="1"/>
</dbReference>
<dbReference type="SMART" id="SM00342">
    <property type="entry name" value="HTH_ARAC"/>
    <property type="match status" value="1"/>
</dbReference>
<evidence type="ECO:0000313" key="5">
    <source>
        <dbReference type="EMBL" id="EEJ71351.1"/>
    </source>
</evidence>
<dbReference type="Proteomes" id="UP000005583">
    <property type="component" value="Unassembled WGS sequence"/>
</dbReference>
<dbReference type="Pfam" id="PF12833">
    <property type="entry name" value="HTH_18"/>
    <property type="match status" value="1"/>
</dbReference>
<dbReference type="PANTHER" id="PTHR43280">
    <property type="entry name" value="ARAC-FAMILY TRANSCRIPTIONAL REGULATOR"/>
    <property type="match status" value="1"/>
</dbReference>
<dbReference type="InterPro" id="IPR009057">
    <property type="entry name" value="Homeodomain-like_sf"/>
</dbReference>
<dbReference type="STRING" id="525365.HMPREF0548_1810"/>
<keyword evidence="1" id="KW-0805">Transcription regulation</keyword>
<evidence type="ECO:0000259" key="4">
    <source>
        <dbReference type="PROSITE" id="PS01124"/>
    </source>
</evidence>
<dbReference type="GO" id="GO:0003700">
    <property type="term" value="F:DNA-binding transcription factor activity"/>
    <property type="evidence" value="ECO:0007669"/>
    <property type="project" value="InterPro"/>
</dbReference>
<sequence length="333" mass="38424">MLYNLLIELLQNFKLEEGGHMAAVALDQYLASILKSNSTDKNEIKLEAGNPDFDLFAIYLENHNKGIHLYRMDVSTILYVAKSTVTIKSGEKIITMKSGNVLLLTEGCKYEVVDQKEDTVLAKLKFRPGFKYRKYFKDFSYKGKQENKIINQIVDSLQNEHVLWLKNNQITRASQVMQHIIGGYLNNDLFAKALIQAELTVMLIISIRNQRMATPNNLDKTKFEKKSLDNYIDAHFADVSLSDAAKYFGFNPNYFSNMVKTKTGKSFVDHVDDRRMQEARELLAQPDISLKDIIGRVGYSSKSFFYKKFNQYYHMTPAAMREELFKQANINLR</sequence>
<gene>
    <name evidence="5" type="ORF">HMPREF0548_1810</name>
</gene>
<accession>C2EQ64</accession>
<dbReference type="eggNOG" id="COG2207">
    <property type="taxonomic scope" value="Bacteria"/>
</dbReference>
<keyword evidence="3" id="KW-0804">Transcription</keyword>
<dbReference type="AlphaFoldDB" id="C2EQ64"/>
<dbReference type="InterPro" id="IPR018060">
    <property type="entry name" value="HTH_AraC"/>
</dbReference>
<keyword evidence="6" id="KW-1185">Reference proteome</keyword>
<feature type="domain" description="HTH araC/xylS-type" evidence="4">
    <location>
        <begin position="226"/>
        <end position="323"/>
    </location>
</feature>
<dbReference type="Gene3D" id="1.10.10.60">
    <property type="entry name" value="Homeodomain-like"/>
    <property type="match status" value="2"/>
</dbReference>
<evidence type="ECO:0000256" key="2">
    <source>
        <dbReference type="ARBA" id="ARBA00023125"/>
    </source>
</evidence>
<keyword evidence="2" id="KW-0238">DNA-binding</keyword>
<evidence type="ECO:0000313" key="6">
    <source>
        <dbReference type="Proteomes" id="UP000005583"/>
    </source>
</evidence>
<organism evidence="5 6">
    <name type="scientific">Lactobacillus ultunensis DSM 16047</name>
    <dbReference type="NCBI Taxonomy" id="525365"/>
    <lineage>
        <taxon>Bacteria</taxon>
        <taxon>Bacillati</taxon>
        <taxon>Bacillota</taxon>
        <taxon>Bacilli</taxon>
        <taxon>Lactobacillales</taxon>
        <taxon>Lactobacillaceae</taxon>
        <taxon>Lactobacillus</taxon>
    </lineage>
</organism>
<dbReference type="PROSITE" id="PS01124">
    <property type="entry name" value="HTH_ARAC_FAMILY_2"/>
    <property type="match status" value="1"/>
</dbReference>
<evidence type="ECO:0000256" key="1">
    <source>
        <dbReference type="ARBA" id="ARBA00023015"/>
    </source>
</evidence>
<protein>
    <submittedName>
        <fullName evidence="5">Transcriptional regulator, AraC family</fullName>
    </submittedName>
</protein>
<proteinExistence type="predicted"/>
<name>C2EQ64_9LACO</name>
<dbReference type="HOGENOM" id="CLU_000445_88_0_9"/>
<dbReference type="EMBL" id="ACGU01000088">
    <property type="protein sequence ID" value="EEJ71351.1"/>
    <property type="molecule type" value="Genomic_DNA"/>
</dbReference>